<gene>
    <name evidence="3" type="ORF">Cco03nite_80110</name>
</gene>
<dbReference type="Proteomes" id="UP000630887">
    <property type="component" value="Unassembled WGS sequence"/>
</dbReference>
<feature type="transmembrane region" description="Helical" evidence="2">
    <location>
        <begin position="36"/>
        <end position="57"/>
    </location>
</feature>
<evidence type="ECO:0000313" key="4">
    <source>
        <dbReference type="Proteomes" id="UP000630887"/>
    </source>
</evidence>
<organism evidence="3 4">
    <name type="scientific">Catellatospora coxensis</name>
    <dbReference type="NCBI Taxonomy" id="310354"/>
    <lineage>
        <taxon>Bacteria</taxon>
        <taxon>Bacillati</taxon>
        <taxon>Actinomycetota</taxon>
        <taxon>Actinomycetes</taxon>
        <taxon>Micromonosporales</taxon>
        <taxon>Micromonosporaceae</taxon>
        <taxon>Catellatospora</taxon>
    </lineage>
</organism>
<evidence type="ECO:0000313" key="3">
    <source>
        <dbReference type="EMBL" id="GIG11311.1"/>
    </source>
</evidence>
<keyword evidence="4" id="KW-1185">Reference proteome</keyword>
<protein>
    <submittedName>
        <fullName evidence="3">Uncharacterized protein</fullName>
    </submittedName>
</protein>
<comment type="caution">
    <text evidence="3">The sequence shown here is derived from an EMBL/GenBank/DDBJ whole genome shotgun (WGS) entry which is preliminary data.</text>
</comment>
<dbReference type="EMBL" id="BONI01000128">
    <property type="protein sequence ID" value="GIG11311.1"/>
    <property type="molecule type" value="Genomic_DNA"/>
</dbReference>
<sequence>MPRVGGDSGPLGASAFHSRTITWIVRERHLDTAQGLSIIMSAGAVVIAAVAAFYAAWQAFVAHGSMQQAKDLYRDQNQAYVFADIRADEHEPQLAVLVVKNEGPTVATNITVSFEPPISANLHRGSINIDQWLIPSLPPGARLVRGLGVGFEFFPANEFVCVITVTGTGRHGALDRLAYAIDLPAIGNTLAAHKTTSHIAGTLEKIAKTLLATDKKLGEISTHLKPPPQADSGPLAPSSVGADEAVPL</sequence>
<name>A0A8J3PBG5_9ACTN</name>
<keyword evidence="2" id="KW-1133">Transmembrane helix</keyword>
<keyword evidence="2" id="KW-0812">Transmembrane</keyword>
<feature type="region of interest" description="Disordered" evidence="1">
    <location>
        <begin position="221"/>
        <end position="248"/>
    </location>
</feature>
<accession>A0A8J3PBG5</accession>
<dbReference type="AlphaFoldDB" id="A0A8J3PBG5"/>
<keyword evidence="2" id="KW-0472">Membrane</keyword>
<proteinExistence type="predicted"/>
<reference evidence="3 4" key="1">
    <citation type="submission" date="2021-01" db="EMBL/GenBank/DDBJ databases">
        <title>Whole genome shotgun sequence of Catellatospora coxensis NBRC 107359.</title>
        <authorList>
            <person name="Komaki H."/>
            <person name="Tamura T."/>
        </authorList>
    </citation>
    <scope>NUCLEOTIDE SEQUENCE [LARGE SCALE GENOMIC DNA]</scope>
    <source>
        <strain evidence="3 4">NBRC 107359</strain>
    </source>
</reference>
<evidence type="ECO:0000256" key="1">
    <source>
        <dbReference type="SAM" id="MobiDB-lite"/>
    </source>
</evidence>
<evidence type="ECO:0000256" key="2">
    <source>
        <dbReference type="SAM" id="Phobius"/>
    </source>
</evidence>